<name>A0ABW3X3H2_9HYPH</name>
<dbReference type="Pfam" id="PF08889">
    <property type="entry name" value="WbqC"/>
    <property type="match status" value="1"/>
</dbReference>
<keyword evidence="3" id="KW-1185">Reference proteome</keyword>
<reference evidence="3" key="1">
    <citation type="journal article" date="2019" name="Int. J. Syst. Evol. Microbiol.">
        <title>The Global Catalogue of Microorganisms (GCM) 10K type strain sequencing project: providing services to taxonomists for standard genome sequencing and annotation.</title>
        <authorList>
            <consortium name="The Broad Institute Genomics Platform"/>
            <consortium name="The Broad Institute Genome Sequencing Center for Infectious Disease"/>
            <person name="Wu L."/>
            <person name="Ma J."/>
        </authorList>
    </citation>
    <scope>NUCLEOTIDE SEQUENCE [LARGE SCALE GENOMIC DNA]</scope>
    <source>
        <strain evidence="3">CCUG 56108</strain>
    </source>
</reference>
<proteinExistence type="predicted"/>
<evidence type="ECO:0000256" key="1">
    <source>
        <dbReference type="SAM" id="MobiDB-lite"/>
    </source>
</evidence>
<evidence type="ECO:0000313" key="3">
    <source>
        <dbReference type="Proteomes" id="UP001597176"/>
    </source>
</evidence>
<protein>
    <submittedName>
        <fullName evidence="2">WbqC family protein</fullName>
    </submittedName>
</protein>
<sequence>MTSATGCAKGCATGGSPAVAIMQPYLLPYIGYFQLIAAVDVFVIYDTVKYTKKGWINRNRFLRDGEPIVFTLPLEKDRDELDIRERRVAASYAPDRLCAQIAQAYRRAPSFDETMPLVEAVLRFEGDNLFDHLRYALVRTCAHLAIDTPIRIASEIEGGTELRRQDRVLDICERLGASTYINPIGGTTLYDPAAFAQRGISLRFLRSRPFAYGQAGHPFVPWLSILDVLMFNPRASLRTMLTDGYDLIEKEDSLCPAGANSDASSIPRPSAAGPG</sequence>
<dbReference type="InterPro" id="IPR014985">
    <property type="entry name" value="WbqC"/>
</dbReference>
<dbReference type="RefSeq" id="WP_238208658.1">
    <property type="nucleotide sequence ID" value="NZ_JBHTND010000024.1"/>
</dbReference>
<comment type="caution">
    <text evidence="2">The sequence shown here is derived from an EMBL/GenBank/DDBJ whole genome shotgun (WGS) entry which is preliminary data.</text>
</comment>
<accession>A0ABW3X3H2</accession>
<evidence type="ECO:0000313" key="2">
    <source>
        <dbReference type="EMBL" id="MFD1303159.1"/>
    </source>
</evidence>
<feature type="region of interest" description="Disordered" evidence="1">
    <location>
        <begin position="256"/>
        <end position="275"/>
    </location>
</feature>
<gene>
    <name evidence="2" type="ORF">ACFQ4G_16425</name>
</gene>
<organism evidence="2 3">
    <name type="scientific">Methylobacterium marchantiae</name>
    <dbReference type="NCBI Taxonomy" id="600331"/>
    <lineage>
        <taxon>Bacteria</taxon>
        <taxon>Pseudomonadati</taxon>
        <taxon>Pseudomonadota</taxon>
        <taxon>Alphaproteobacteria</taxon>
        <taxon>Hyphomicrobiales</taxon>
        <taxon>Methylobacteriaceae</taxon>
        <taxon>Methylobacterium</taxon>
    </lineage>
</organism>
<dbReference type="Proteomes" id="UP001597176">
    <property type="component" value="Unassembled WGS sequence"/>
</dbReference>
<dbReference type="EMBL" id="JBHTND010000024">
    <property type="protein sequence ID" value="MFD1303159.1"/>
    <property type="molecule type" value="Genomic_DNA"/>
</dbReference>